<dbReference type="EMBL" id="CAAE01014531">
    <property type="protein sequence ID" value="CAF97010.1"/>
    <property type="molecule type" value="Genomic_DNA"/>
</dbReference>
<evidence type="ECO:0000256" key="1">
    <source>
        <dbReference type="ARBA" id="ARBA00022723"/>
    </source>
</evidence>
<dbReference type="GO" id="GO:0008270">
    <property type="term" value="F:zinc ion binding"/>
    <property type="evidence" value="ECO:0007669"/>
    <property type="project" value="UniProtKB-KW"/>
</dbReference>
<name>Q4SQS2_TETNG</name>
<dbReference type="InterPro" id="IPR051051">
    <property type="entry name" value="E3_ubiq-ligase_TRIM/RNF"/>
</dbReference>
<evidence type="ECO:0000259" key="7">
    <source>
        <dbReference type="PROSITE" id="PS50188"/>
    </source>
</evidence>
<feature type="domain" description="B30.2/SPRY" evidence="7">
    <location>
        <begin position="246"/>
        <end position="430"/>
    </location>
</feature>
<dbReference type="SMART" id="SM00449">
    <property type="entry name" value="SPRY"/>
    <property type="match status" value="1"/>
</dbReference>
<feature type="domain" description="B box-type" evidence="6">
    <location>
        <begin position="76"/>
        <end position="116"/>
    </location>
</feature>
<dbReference type="OrthoDB" id="6105938at2759"/>
<accession>Q4SQS2</accession>
<dbReference type="InterPro" id="IPR003879">
    <property type="entry name" value="Butyrophylin_SPRY"/>
</dbReference>
<dbReference type="PROSITE" id="PS50119">
    <property type="entry name" value="ZF_BBOX"/>
    <property type="match status" value="2"/>
</dbReference>
<dbReference type="SMART" id="SM00336">
    <property type="entry name" value="BBOX"/>
    <property type="match status" value="2"/>
</dbReference>
<dbReference type="InterPro" id="IPR043136">
    <property type="entry name" value="B30.2/SPRY_sf"/>
</dbReference>
<proteinExistence type="predicted"/>
<reference evidence="8" key="2">
    <citation type="submission" date="2004-02" db="EMBL/GenBank/DDBJ databases">
        <authorList>
            <consortium name="Genoscope"/>
            <consortium name="Whitehead Institute Centre for Genome Research"/>
        </authorList>
    </citation>
    <scope>NUCLEOTIDE SEQUENCE</scope>
</reference>
<keyword evidence="1" id="KW-0479">Metal-binding</keyword>
<evidence type="ECO:0000256" key="4">
    <source>
        <dbReference type="PROSITE-ProRule" id="PRU00024"/>
    </source>
</evidence>
<organism evidence="8">
    <name type="scientific">Tetraodon nigroviridis</name>
    <name type="common">Spotted green pufferfish</name>
    <name type="synonym">Chelonodon nigroviridis</name>
    <dbReference type="NCBI Taxonomy" id="99883"/>
    <lineage>
        <taxon>Eukaryota</taxon>
        <taxon>Metazoa</taxon>
        <taxon>Chordata</taxon>
        <taxon>Craniata</taxon>
        <taxon>Vertebrata</taxon>
        <taxon>Euteleostomi</taxon>
        <taxon>Actinopterygii</taxon>
        <taxon>Neopterygii</taxon>
        <taxon>Teleostei</taxon>
        <taxon>Neoteleostei</taxon>
        <taxon>Acanthomorphata</taxon>
        <taxon>Eupercaria</taxon>
        <taxon>Tetraodontiformes</taxon>
        <taxon>Tetradontoidea</taxon>
        <taxon>Tetraodontidae</taxon>
        <taxon>Tetraodon</taxon>
    </lineage>
</organism>
<keyword evidence="5" id="KW-0175">Coiled coil</keyword>
<evidence type="ECO:0000256" key="2">
    <source>
        <dbReference type="ARBA" id="ARBA00022771"/>
    </source>
</evidence>
<dbReference type="SUPFAM" id="SSF49899">
    <property type="entry name" value="Concanavalin A-like lectins/glucanases"/>
    <property type="match status" value="1"/>
</dbReference>
<dbReference type="PANTHER" id="PTHR25465">
    <property type="entry name" value="B-BOX DOMAIN CONTAINING"/>
    <property type="match status" value="1"/>
</dbReference>
<dbReference type="PRINTS" id="PR01407">
    <property type="entry name" value="BUTYPHLNCDUF"/>
</dbReference>
<dbReference type="Gene3D" id="3.30.160.60">
    <property type="entry name" value="Classic Zinc Finger"/>
    <property type="match status" value="2"/>
</dbReference>
<dbReference type="Pfam" id="PF00643">
    <property type="entry name" value="zf-B_box"/>
    <property type="match status" value="2"/>
</dbReference>
<dbReference type="AlphaFoldDB" id="Q4SQS2"/>
<comment type="caution">
    <text evidence="8">The sequence shown here is derived from an EMBL/GenBank/DDBJ whole genome shotgun (WGS) entry which is preliminary data.</text>
</comment>
<feature type="coiled-coil region" evidence="5">
    <location>
        <begin position="185"/>
        <end position="223"/>
    </location>
</feature>
<feature type="domain" description="B box-type" evidence="6">
    <location>
        <begin position="494"/>
        <end position="534"/>
    </location>
</feature>
<keyword evidence="3" id="KW-0862">Zinc</keyword>
<dbReference type="Pfam" id="PF00622">
    <property type="entry name" value="SPRY"/>
    <property type="match status" value="1"/>
</dbReference>
<dbReference type="KEGG" id="tng:GSTEN00014252G001"/>
<dbReference type="InterPro" id="IPR000315">
    <property type="entry name" value="Znf_B-box"/>
</dbReference>
<protein>
    <submittedName>
        <fullName evidence="8">(spotted green pufferfish) hypothetical protein</fullName>
    </submittedName>
</protein>
<sequence length="643" mass="73665">MTTEEVPVQIKKRRVEPPAGGAAPWETTCDVCAETKLRALKSCLTCLTSYCEAHLEPHLRVASLLRHKLSDPVEDLEGRTCGTHHRLLDLFCREDKVCICLLCAETDHKHHETVFVEEEWALQKEHVESRKAEVQMMIDERNEKIQEFKLHAEISKEKTEKEIEEGEAFFQTLVGHASDMQAKLKQNMELKLRKAQDEDKAMMEELSGEIDQLQQKLSELEDLSRCQDPLQLLQALDTISATNSWSKFGLYSDLCIQTVRRALSCLMLKFDMELKTLTKAELTRLRQYTGPECFAGPSILGSVGFTSGRHYWEVQVGLKIDWTVGVAKETVSRRQMTTLTKEDGCLAIVKKGADYRVHSGHWVFLHLSPGPTHVGVYLDCDNGALSFYDVDRSVHIFSFTGQTFSEKIFPYFYLSTWTKKSKPLLKRHQTDGERRDTPAPLKAGEVSCDVCPGAQRAVRSCVQCLASYCGAHLEPHYQDEELRCHLLIKVVKNLEGSTCGLHGKQLEKFCRSDQTCVCVLCAQTDHRGHHILSIQKEAAKKRIRLKWKKIRLQQAIQERLDQIENLQNEEQRRRLLDEVCELQRRNAVVEQLMQTEDNLHFLQVCLRDSCQSLIFSLRLPRGKHLRQMSLLSPQRFVCTATSQ</sequence>
<dbReference type="InterPro" id="IPR003877">
    <property type="entry name" value="SPRY_dom"/>
</dbReference>
<dbReference type="SUPFAM" id="SSF57845">
    <property type="entry name" value="B-box zinc-binding domain"/>
    <property type="match status" value="2"/>
</dbReference>
<evidence type="ECO:0000259" key="6">
    <source>
        <dbReference type="PROSITE" id="PS50119"/>
    </source>
</evidence>
<evidence type="ECO:0000256" key="3">
    <source>
        <dbReference type="ARBA" id="ARBA00022833"/>
    </source>
</evidence>
<dbReference type="InterPro" id="IPR001870">
    <property type="entry name" value="B30.2/SPRY"/>
</dbReference>
<keyword evidence="2 4" id="KW-0863">Zinc-finger</keyword>
<evidence type="ECO:0000313" key="8">
    <source>
        <dbReference type="EMBL" id="CAF97010.1"/>
    </source>
</evidence>
<dbReference type="Gene3D" id="4.10.830.40">
    <property type="match status" value="2"/>
</dbReference>
<gene>
    <name evidence="8" type="ORF">GSTENG00014252001</name>
</gene>
<dbReference type="InterPro" id="IPR058030">
    <property type="entry name" value="TRIM8/14/16/25/29/45/65_CC"/>
</dbReference>
<evidence type="ECO:0000256" key="5">
    <source>
        <dbReference type="SAM" id="Coils"/>
    </source>
</evidence>
<dbReference type="PANTHER" id="PTHR25465:SF32">
    <property type="entry name" value="BLOODTHIRSTY-RELATED GENE FAMILY, MEMBER 16 ISOFORM X1-RELATED"/>
    <property type="match status" value="1"/>
</dbReference>
<reference evidence="8" key="1">
    <citation type="journal article" date="2004" name="Nature">
        <title>Genome duplication in the teleost fish Tetraodon nigroviridis reveals the early vertebrate proto-karyotype.</title>
        <authorList>
            <person name="Jaillon O."/>
            <person name="Aury J.-M."/>
            <person name="Brunet F."/>
            <person name="Petit J.-L."/>
            <person name="Stange-Thomann N."/>
            <person name="Mauceli E."/>
            <person name="Bouneau L."/>
            <person name="Fischer C."/>
            <person name="Ozouf-Costaz C."/>
            <person name="Bernot A."/>
            <person name="Nicaud S."/>
            <person name="Jaffe D."/>
            <person name="Fisher S."/>
            <person name="Lutfalla G."/>
            <person name="Dossat C."/>
            <person name="Segurens B."/>
            <person name="Dasilva C."/>
            <person name="Salanoubat M."/>
            <person name="Levy M."/>
            <person name="Boudet N."/>
            <person name="Castellano S."/>
            <person name="Anthouard V."/>
            <person name="Jubin C."/>
            <person name="Castelli V."/>
            <person name="Katinka M."/>
            <person name="Vacherie B."/>
            <person name="Biemont C."/>
            <person name="Skalli Z."/>
            <person name="Cattolico L."/>
            <person name="Poulain J."/>
            <person name="De Berardinis V."/>
            <person name="Cruaud C."/>
            <person name="Duprat S."/>
            <person name="Brottier P."/>
            <person name="Coutanceau J.-P."/>
            <person name="Gouzy J."/>
            <person name="Parra G."/>
            <person name="Lardier G."/>
            <person name="Chapple C."/>
            <person name="McKernan K.J."/>
            <person name="McEwan P."/>
            <person name="Bosak S."/>
            <person name="Kellis M."/>
            <person name="Volff J.-N."/>
            <person name="Guigo R."/>
            <person name="Zody M.C."/>
            <person name="Mesirov J."/>
            <person name="Lindblad-Toh K."/>
            <person name="Birren B."/>
            <person name="Nusbaum C."/>
            <person name="Kahn D."/>
            <person name="Robinson-Rechavi M."/>
            <person name="Laudet V."/>
            <person name="Schachter V."/>
            <person name="Quetier F."/>
            <person name="Saurin W."/>
            <person name="Scarpelli C."/>
            <person name="Wincker P."/>
            <person name="Lander E.S."/>
            <person name="Weissenbach J."/>
            <person name="Roest Crollius H."/>
        </authorList>
    </citation>
    <scope>NUCLEOTIDE SEQUENCE [LARGE SCALE GENOMIC DNA]</scope>
</reference>
<dbReference type="Gene3D" id="2.60.120.920">
    <property type="match status" value="1"/>
</dbReference>
<dbReference type="InterPro" id="IPR013320">
    <property type="entry name" value="ConA-like_dom_sf"/>
</dbReference>
<dbReference type="PROSITE" id="PS50188">
    <property type="entry name" value="B302_SPRY"/>
    <property type="match status" value="1"/>
</dbReference>
<dbReference type="Pfam" id="PF25600">
    <property type="entry name" value="TRIM_CC"/>
    <property type="match status" value="1"/>
</dbReference>
<dbReference type="CDD" id="cd19769">
    <property type="entry name" value="Bbox2_TRIM16-like"/>
    <property type="match status" value="2"/>
</dbReference>